<dbReference type="AlphaFoldDB" id="A0A8K0HCW3"/>
<reference evidence="1" key="1">
    <citation type="submission" date="2020-03" db="EMBL/GenBank/DDBJ databases">
        <title>A high-quality chromosome-level genome assembly of a woody plant with both climbing and erect habits, Rhamnella rubrinervis.</title>
        <authorList>
            <person name="Lu Z."/>
            <person name="Yang Y."/>
            <person name="Zhu X."/>
            <person name="Sun Y."/>
        </authorList>
    </citation>
    <scope>NUCLEOTIDE SEQUENCE</scope>
    <source>
        <strain evidence="1">BYM</strain>
        <tissue evidence="1">Leaf</tissue>
    </source>
</reference>
<evidence type="ECO:0000313" key="2">
    <source>
        <dbReference type="Proteomes" id="UP000796880"/>
    </source>
</evidence>
<sequence length="162" mass="17911">MSRPVSGGDAGWVGASRSVSDRSPRDLRIVAGWSAFHLRRSFIRFRFGFRFCVRVVMVMAGLGTPWRIRHRRLRGITGLGGTGFGGSAEDARILPMRSKSFQWIFRGRGGDFFLYGSVFFRTSKKSLDSFGTSAHRSSVIWGLDAIPAHERCSGGPPIHSSS</sequence>
<comment type="caution">
    <text evidence="1">The sequence shown here is derived from an EMBL/GenBank/DDBJ whole genome shotgun (WGS) entry which is preliminary data.</text>
</comment>
<accession>A0A8K0HCW3</accession>
<proteinExistence type="predicted"/>
<dbReference type="Proteomes" id="UP000796880">
    <property type="component" value="Unassembled WGS sequence"/>
</dbReference>
<gene>
    <name evidence="1" type="ORF">FNV43_RR10278</name>
</gene>
<protein>
    <submittedName>
        <fullName evidence="1">Uncharacterized protein</fullName>
    </submittedName>
</protein>
<name>A0A8K0HCW3_9ROSA</name>
<organism evidence="1 2">
    <name type="scientific">Rhamnella rubrinervis</name>
    <dbReference type="NCBI Taxonomy" id="2594499"/>
    <lineage>
        <taxon>Eukaryota</taxon>
        <taxon>Viridiplantae</taxon>
        <taxon>Streptophyta</taxon>
        <taxon>Embryophyta</taxon>
        <taxon>Tracheophyta</taxon>
        <taxon>Spermatophyta</taxon>
        <taxon>Magnoliopsida</taxon>
        <taxon>eudicotyledons</taxon>
        <taxon>Gunneridae</taxon>
        <taxon>Pentapetalae</taxon>
        <taxon>rosids</taxon>
        <taxon>fabids</taxon>
        <taxon>Rosales</taxon>
        <taxon>Rhamnaceae</taxon>
        <taxon>rhamnoid group</taxon>
        <taxon>Rhamneae</taxon>
        <taxon>Rhamnella</taxon>
    </lineage>
</organism>
<evidence type="ECO:0000313" key="1">
    <source>
        <dbReference type="EMBL" id="KAF3449549.1"/>
    </source>
</evidence>
<dbReference type="EMBL" id="VOIH02000004">
    <property type="protein sequence ID" value="KAF3449549.1"/>
    <property type="molecule type" value="Genomic_DNA"/>
</dbReference>
<keyword evidence="2" id="KW-1185">Reference proteome</keyword>